<accession>A0A128A4Z9</accession>
<reference evidence="2" key="1">
    <citation type="submission" date="2015-10" db="EMBL/GenBank/DDBJ databases">
        <authorList>
            <person name="Lehtovirta-Morley L.E."/>
            <person name="Vieille C."/>
        </authorList>
    </citation>
    <scope>NUCLEOTIDE SEQUENCE [LARGE SCALE GENOMIC DNA]</scope>
</reference>
<keyword evidence="2" id="KW-1185">Reference proteome</keyword>
<proteinExistence type="predicted"/>
<protein>
    <submittedName>
        <fullName evidence="1">Uncharacterized protein</fullName>
    </submittedName>
</protein>
<dbReference type="AlphaFoldDB" id="A0A128A4Z9"/>
<gene>
    <name evidence="1" type="ORF">NDEV_1671</name>
</gene>
<name>A0A128A4Z9_9ARCH</name>
<organism evidence="1 2">
    <name type="scientific">Nitrosotalea devaniterrae</name>
    <dbReference type="NCBI Taxonomy" id="1078905"/>
    <lineage>
        <taxon>Archaea</taxon>
        <taxon>Nitrososphaerota</taxon>
        <taxon>Nitrososphaeria</taxon>
        <taxon>Nitrosotaleales</taxon>
        <taxon>Nitrosotaleaceae</taxon>
        <taxon>Nitrosotalea</taxon>
    </lineage>
</organism>
<dbReference type="EMBL" id="LN890280">
    <property type="protein sequence ID" value="CUR52433.1"/>
    <property type="molecule type" value="Genomic_DNA"/>
</dbReference>
<dbReference type="KEGG" id="ndv:NDEV_1671"/>
<dbReference type="Proteomes" id="UP000196239">
    <property type="component" value="Chromosome 1"/>
</dbReference>
<evidence type="ECO:0000313" key="1">
    <source>
        <dbReference type="EMBL" id="CUR52433.1"/>
    </source>
</evidence>
<evidence type="ECO:0000313" key="2">
    <source>
        <dbReference type="Proteomes" id="UP000196239"/>
    </source>
</evidence>
<sequence>MGDSEKLIGNAVGVIIEKILMEFGVSNHSKIAEILGSHHMTFSDCYRKPGVLNFALKEVFDGKYLVPVEKIKNELTGLEEDNKIDAFIELISEE</sequence>